<dbReference type="Proteomes" id="UP000886891">
    <property type="component" value="Unassembled WGS sequence"/>
</dbReference>
<dbReference type="Gene3D" id="1.10.260.40">
    <property type="entry name" value="lambda repressor-like DNA-binding domains"/>
    <property type="match status" value="1"/>
</dbReference>
<comment type="caution">
    <text evidence="2">The sequence shown here is derived from an EMBL/GenBank/DDBJ whole genome shotgun (WGS) entry which is preliminary data.</text>
</comment>
<name>A0A9D1NBQ2_9FIRM</name>
<dbReference type="GO" id="GO:0003677">
    <property type="term" value="F:DNA binding"/>
    <property type="evidence" value="ECO:0007669"/>
    <property type="project" value="InterPro"/>
</dbReference>
<dbReference type="Pfam" id="PF01381">
    <property type="entry name" value="HTH_3"/>
    <property type="match status" value="1"/>
</dbReference>
<dbReference type="CDD" id="cd00093">
    <property type="entry name" value="HTH_XRE"/>
    <property type="match status" value="1"/>
</dbReference>
<reference evidence="2" key="1">
    <citation type="submission" date="2020-10" db="EMBL/GenBank/DDBJ databases">
        <authorList>
            <person name="Gilroy R."/>
        </authorList>
    </citation>
    <scope>NUCLEOTIDE SEQUENCE</scope>
    <source>
        <strain evidence="2">23406</strain>
    </source>
</reference>
<dbReference type="InterPro" id="IPR010982">
    <property type="entry name" value="Lambda_DNA-bd_dom_sf"/>
</dbReference>
<dbReference type="AlphaFoldDB" id="A0A9D1NBQ2"/>
<dbReference type="SMART" id="SM00530">
    <property type="entry name" value="HTH_XRE"/>
    <property type="match status" value="1"/>
</dbReference>
<evidence type="ECO:0000313" key="3">
    <source>
        <dbReference type="Proteomes" id="UP000886891"/>
    </source>
</evidence>
<sequence>MDLPYINAEIKKRLSQAIRTSGMTTREIARKTGVSPEMITQYCTTDKLPKLDTFVLLCRAVDVTPDEILCFPLPEKKQP</sequence>
<reference evidence="2" key="2">
    <citation type="journal article" date="2021" name="PeerJ">
        <title>Extensive microbial diversity within the chicken gut microbiome revealed by metagenomics and culture.</title>
        <authorList>
            <person name="Gilroy R."/>
            <person name="Ravi A."/>
            <person name="Getino M."/>
            <person name="Pursley I."/>
            <person name="Horton D.L."/>
            <person name="Alikhan N.F."/>
            <person name="Baker D."/>
            <person name="Gharbi K."/>
            <person name="Hall N."/>
            <person name="Watson M."/>
            <person name="Adriaenssens E.M."/>
            <person name="Foster-Nyarko E."/>
            <person name="Jarju S."/>
            <person name="Secka A."/>
            <person name="Antonio M."/>
            <person name="Oren A."/>
            <person name="Chaudhuri R.R."/>
            <person name="La Ragione R."/>
            <person name="Hildebrand F."/>
            <person name="Pallen M.J."/>
        </authorList>
    </citation>
    <scope>NUCLEOTIDE SEQUENCE</scope>
    <source>
        <strain evidence="2">23406</strain>
    </source>
</reference>
<dbReference type="EMBL" id="DVOH01000024">
    <property type="protein sequence ID" value="HIV00164.1"/>
    <property type="molecule type" value="Genomic_DNA"/>
</dbReference>
<proteinExistence type="predicted"/>
<dbReference type="PROSITE" id="PS50943">
    <property type="entry name" value="HTH_CROC1"/>
    <property type="match status" value="1"/>
</dbReference>
<evidence type="ECO:0000313" key="2">
    <source>
        <dbReference type="EMBL" id="HIV00164.1"/>
    </source>
</evidence>
<evidence type="ECO:0000259" key="1">
    <source>
        <dbReference type="PROSITE" id="PS50943"/>
    </source>
</evidence>
<feature type="domain" description="HTH cro/C1-type" evidence="1">
    <location>
        <begin position="22"/>
        <end position="68"/>
    </location>
</feature>
<accession>A0A9D1NBQ2</accession>
<dbReference type="SUPFAM" id="SSF47413">
    <property type="entry name" value="lambda repressor-like DNA-binding domains"/>
    <property type="match status" value="1"/>
</dbReference>
<dbReference type="InterPro" id="IPR001387">
    <property type="entry name" value="Cro/C1-type_HTH"/>
</dbReference>
<protein>
    <submittedName>
        <fullName evidence="2">Helix-turn-helix transcriptional regulator</fullName>
    </submittedName>
</protein>
<organism evidence="2 3">
    <name type="scientific">Candidatus Stercoripulliclostridium merdipullorum</name>
    <dbReference type="NCBI Taxonomy" id="2840952"/>
    <lineage>
        <taxon>Bacteria</taxon>
        <taxon>Bacillati</taxon>
        <taxon>Bacillota</taxon>
        <taxon>Clostridia</taxon>
        <taxon>Eubacteriales</taxon>
        <taxon>Candidatus Stercoripulliclostridium</taxon>
    </lineage>
</organism>
<gene>
    <name evidence="2" type="ORF">IAB14_03495</name>
</gene>